<reference evidence="2" key="1">
    <citation type="submission" date="2023-07" db="EMBL/GenBank/DDBJ databases">
        <title>The genome sequence of Rhodocytophaga aerolata KACC 12507.</title>
        <authorList>
            <person name="Zhang X."/>
        </authorList>
    </citation>
    <scope>NUCLEOTIDE SEQUENCE</scope>
    <source>
        <strain evidence="2">KACC 12507</strain>
    </source>
</reference>
<gene>
    <name evidence="2" type="ORF">Q0590_32110</name>
</gene>
<protein>
    <submittedName>
        <fullName evidence="2">PmoA family protein</fullName>
    </submittedName>
</protein>
<dbReference type="InterPro" id="IPR029475">
    <property type="entry name" value="DUF6807"/>
</dbReference>
<proteinExistence type="predicted"/>
<dbReference type="RefSeq" id="WP_302041763.1">
    <property type="nucleotide sequence ID" value="NZ_JAUKPO010000039.1"/>
</dbReference>
<comment type="caution">
    <text evidence="2">The sequence shown here is derived from an EMBL/GenBank/DDBJ whole genome shotgun (WGS) entry which is preliminary data.</text>
</comment>
<dbReference type="EMBL" id="JAUKPO010000039">
    <property type="protein sequence ID" value="MDO1450963.1"/>
    <property type="molecule type" value="Genomic_DNA"/>
</dbReference>
<keyword evidence="1" id="KW-0732">Signal</keyword>
<feature type="chain" id="PRO_5045096750" evidence="1">
    <location>
        <begin position="25"/>
        <end position="312"/>
    </location>
</feature>
<dbReference type="Proteomes" id="UP001168528">
    <property type="component" value="Unassembled WGS sequence"/>
</dbReference>
<dbReference type="Pfam" id="PF14100">
    <property type="entry name" value="DUF6807"/>
    <property type="match status" value="1"/>
</dbReference>
<evidence type="ECO:0000256" key="1">
    <source>
        <dbReference type="SAM" id="SignalP"/>
    </source>
</evidence>
<evidence type="ECO:0000313" key="3">
    <source>
        <dbReference type="Proteomes" id="UP001168528"/>
    </source>
</evidence>
<accession>A0ABT8RFT4</accession>
<feature type="signal peptide" evidence="1">
    <location>
        <begin position="1"/>
        <end position="24"/>
    </location>
</feature>
<sequence length="312" mass="35877">MHYSIPFVSLLTFCLLLLVGCRHAQPIHKQPGEKGLLQDELTVEFTEATGSFRIKDVKENRLLLTQQAQENTRPYIHPIAAPDGKGVLTQFSPDHHKHQTGLYWGLKEVNGRDYFMNWKDNYWQKVSEAVVQATGNQVKWKTVYHLLDANKQPLLTETQTWAMQQQHGQYILDLEWKGEAKMDVQIAKFYVGGLFLRMPWYKGIHGEVMNAAGQRNQEAEGQRAIWTDIGIQVEGRNDLAHIAIFDHPENAAFPTPWRVDNELGIGPSRQILGDWKIEKGKSAVFRYRLVVYTGVLNSTELTRQWKAYSCEE</sequence>
<name>A0ABT8RFT4_9BACT</name>
<evidence type="ECO:0000313" key="2">
    <source>
        <dbReference type="EMBL" id="MDO1450963.1"/>
    </source>
</evidence>
<keyword evidence="3" id="KW-1185">Reference proteome</keyword>
<organism evidence="2 3">
    <name type="scientific">Rhodocytophaga aerolata</name>
    <dbReference type="NCBI Taxonomy" id="455078"/>
    <lineage>
        <taxon>Bacteria</taxon>
        <taxon>Pseudomonadati</taxon>
        <taxon>Bacteroidota</taxon>
        <taxon>Cytophagia</taxon>
        <taxon>Cytophagales</taxon>
        <taxon>Rhodocytophagaceae</taxon>
        <taxon>Rhodocytophaga</taxon>
    </lineage>
</organism>